<evidence type="ECO:0000256" key="5">
    <source>
        <dbReference type="ARBA" id="ARBA00022833"/>
    </source>
</evidence>
<evidence type="ECO:0000313" key="11">
    <source>
        <dbReference type="Proteomes" id="UP001324380"/>
    </source>
</evidence>
<feature type="binding site" evidence="9">
    <location>
        <position position="139"/>
    </location>
    <ligand>
        <name>Zn(2+)</name>
        <dbReference type="ChEBI" id="CHEBI:29105"/>
        <note>catalytic</note>
    </ligand>
</feature>
<dbReference type="EMBL" id="CP139558">
    <property type="protein sequence ID" value="WPU94127.1"/>
    <property type="molecule type" value="Genomic_DNA"/>
</dbReference>
<name>A0ABZ0TLT5_9SPHI</name>
<feature type="binding site" evidence="9">
    <location>
        <position position="207"/>
    </location>
    <ligand>
        <name>Zn(2+)</name>
        <dbReference type="ChEBI" id="CHEBI:29105"/>
        <note>catalytic</note>
    </ligand>
</feature>
<keyword evidence="8" id="KW-0961">Cell wall biogenesis/degradation</keyword>
<keyword evidence="7 9" id="KW-0482">Metalloprotease</keyword>
<evidence type="ECO:0000256" key="1">
    <source>
        <dbReference type="ARBA" id="ARBA00001362"/>
    </source>
</evidence>
<keyword evidence="6 9" id="KW-0224">Dipeptidase</keyword>
<feature type="active site" description="Proton donor/acceptor" evidence="9">
    <location>
        <position position="204"/>
    </location>
</feature>
<reference evidence="10 11" key="1">
    <citation type="submission" date="2023-11" db="EMBL/GenBank/DDBJ databases">
        <title>Analysis of the Genomes of Mucilaginibacter gossypii cycad 4 and M. sabulilitoris SNA2: microbes with the potential for plant growth promotion.</title>
        <authorList>
            <person name="Hirsch A.M."/>
            <person name="Humm E."/>
            <person name="Rubbi M."/>
            <person name="Del Vecchio G."/>
            <person name="Ha S.M."/>
            <person name="Pellegrini M."/>
            <person name="Gunsalus R.P."/>
        </authorList>
    </citation>
    <scope>NUCLEOTIDE SEQUENCE [LARGE SCALE GENOMIC DNA]</scope>
    <source>
        <strain evidence="10 11">SNA2</strain>
    </source>
</reference>
<comment type="catalytic activity">
    <reaction evidence="1 9">
        <text>D-alanyl-D-alanine + H2O = 2 D-alanine</text>
        <dbReference type="Rhea" id="RHEA:20661"/>
        <dbReference type="ChEBI" id="CHEBI:15377"/>
        <dbReference type="ChEBI" id="CHEBI:57416"/>
        <dbReference type="ChEBI" id="CHEBI:57822"/>
        <dbReference type="EC" id="3.4.13.22"/>
    </reaction>
</comment>
<feature type="site" description="Transition state stabilizer" evidence="9">
    <location>
        <position position="112"/>
    </location>
</feature>
<protein>
    <recommendedName>
        <fullName evidence="9">D-alanyl-D-alanine dipeptidase</fullName>
        <shortName evidence="9">D-Ala-D-Ala dipeptidase</shortName>
        <ecNumber evidence="9">3.4.13.22</ecNumber>
    </recommendedName>
</protein>
<keyword evidence="4 9" id="KW-0378">Hydrolase</keyword>
<keyword evidence="3 9" id="KW-0479">Metal-binding</keyword>
<evidence type="ECO:0000256" key="4">
    <source>
        <dbReference type="ARBA" id="ARBA00022801"/>
    </source>
</evidence>
<dbReference type="InterPro" id="IPR009045">
    <property type="entry name" value="Zn_M74/Hedgehog-like"/>
</dbReference>
<dbReference type="HAMAP" id="MF_01924">
    <property type="entry name" value="A_A_dipeptidase"/>
    <property type="match status" value="1"/>
</dbReference>
<sequence length="226" mass="26006">MRGYLIAVFFIVAGISARAQHYKYIDSTKISGTARYKRQVKANPDKQLVEIKQYIPTIVLDIRYATTNNFMHRRMYQQPKAYARLPVVKALQAVEADLKTRGLGLKIYDAYRPYSVTVKFYEMASDTNFVADPRKGSKHNRGCAIDLSIIDLKTGKELDMPTGFDSFSRKAAANYPAITKQQFANRELLKTVMQAHGFKVLNTEWWHYDFNGWPQYELLDIPFSAL</sequence>
<evidence type="ECO:0000256" key="9">
    <source>
        <dbReference type="HAMAP-Rule" id="MF_01924"/>
    </source>
</evidence>
<dbReference type="EC" id="3.4.13.22" evidence="9"/>
<evidence type="ECO:0000256" key="6">
    <source>
        <dbReference type="ARBA" id="ARBA00022997"/>
    </source>
</evidence>
<dbReference type="CDD" id="cd14840">
    <property type="entry name" value="D-Ala-D-Ala_dipeptidase_Aad"/>
    <property type="match status" value="1"/>
</dbReference>
<dbReference type="InterPro" id="IPR000755">
    <property type="entry name" value="A_A_dipeptidase"/>
</dbReference>
<evidence type="ECO:0000313" key="10">
    <source>
        <dbReference type="EMBL" id="WPU94127.1"/>
    </source>
</evidence>
<dbReference type="PANTHER" id="PTHR43126">
    <property type="entry name" value="D-ALANYL-D-ALANINE DIPEPTIDASE"/>
    <property type="match status" value="1"/>
</dbReference>
<dbReference type="Gene3D" id="3.30.1380.10">
    <property type="match status" value="1"/>
</dbReference>
<evidence type="ECO:0000256" key="3">
    <source>
        <dbReference type="ARBA" id="ARBA00022723"/>
    </source>
</evidence>
<dbReference type="SUPFAM" id="SSF55166">
    <property type="entry name" value="Hedgehog/DD-peptidase"/>
    <property type="match status" value="1"/>
</dbReference>
<dbReference type="PANTHER" id="PTHR43126:SF1">
    <property type="entry name" value="D-ALANYL-D-ALANINE DIPEPTIDASE"/>
    <property type="match status" value="1"/>
</dbReference>
<comment type="similarity">
    <text evidence="9">Belongs to the peptidase M15D family.</text>
</comment>
<dbReference type="Pfam" id="PF01427">
    <property type="entry name" value="Peptidase_M15"/>
    <property type="match status" value="1"/>
</dbReference>
<dbReference type="RefSeq" id="WP_321563252.1">
    <property type="nucleotide sequence ID" value="NZ_CP139558.1"/>
</dbReference>
<comment type="function">
    <text evidence="9">Catalyzes hydrolysis of the D-alanyl-D-alanine dipeptide.</text>
</comment>
<keyword evidence="11" id="KW-1185">Reference proteome</keyword>
<accession>A0ABZ0TLT5</accession>
<evidence type="ECO:0000256" key="7">
    <source>
        <dbReference type="ARBA" id="ARBA00023049"/>
    </source>
</evidence>
<evidence type="ECO:0000256" key="8">
    <source>
        <dbReference type="ARBA" id="ARBA00023316"/>
    </source>
</evidence>
<keyword evidence="5 9" id="KW-0862">Zinc</keyword>
<gene>
    <name evidence="10" type="ORF">SNE25_01140</name>
</gene>
<feature type="binding site" evidence="9">
    <location>
        <position position="146"/>
    </location>
    <ligand>
        <name>Zn(2+)</name>
        <dbReference type="ChEBI" id="CHEBI:29105"/>
        <note>catalytic</note>
    </ligand>
</feature>
<dbReference type="Proteomes" id="UP001324380">
    <property type="component" value="Chromosome"/>
</dbReference>
<comment type="cofactor">
    <cofactor evidence="9">
        <name>Zn(2+)</name>
        <dbReference type="ChEBI" id="CHEBI:29105"/>
    </cofactor>
    <text evidence="9">Binds 1 zinc ion per subunit.</text>
</comment>
<evidence type="ECO:0000256" key="2">
    <source>
        <dbReference type="ARBA" id="ARBA00022670"/>
    </source>
</evidence>
<organism evidence="10 11">
    <name type="scientific">Mucilaginibacter sabulilitoris</name>
    <dbReference type="NCBI Taxonomy" id="1173583"/>
    <lineage>
        <taxon>Bacteria</taxon>
        <taxon>Pseudomonadati</taxon>
        <taxon>Bacteroidota</taxon>
        <taxon>Sphingobacteriia</taxon>
        <taxon>Sphingobacteriales</taxon>
        <taxon>Sphingobacteriaceae</taxon>
        <taxon>Mucilaginibacter</taxon>
    </lineage>
</organism>
<keyword evidence="2 9" id="KW-0645">Protease</keyword>
<proteinExistence type="inferred from homology"/>